<keyword evidence="1" id="KW-0732">Signal</keyword>
<name>A0A1G4BD96_9PEZI</name>
<dbReference type="AlphaFoldDB" id="A0A1G4BD96"/>
<gene>
    <name evidence="2" type="ORF">CORC01_05209</name>
</gene>
<dbReference type="Proteomes" id="UP000176998">
    <property type="component" value="Unassembled WGS sequence"/>
</dbReference>
<feature type="chain" id="PRO_5009602752" description="Secreted protein" evidence="1">
    <location>
        <begin position="24"/>
        <end position="85"/>
    </location>
</feature>
<protein>
    <recommendedName>
        <fullName evidence="4">Secreted protein</fullName>
    </recommendedName>
</protein>
<evidence type="ECO:0000313" key="2">
    <source>
        <dbReference type="EMBL" id="OHE99409.1"/>
    </source>
</evidence>
<evidence type="ECO:0008006" key="4">
    <source>
        <dbReference type="Google" id="ProtNLM"/>
    </source>
</evidence>
<dbReference type="GeneID" id="34558363"/>
<feature type="signal peptide" evidence="1">
    <location>
        <begin position="1"/>
        <end position="23"/>
    </location>
</feature>
<keyword evidence="3" id="KW-1185">Reference proteome</keyword>
<comment type="caution">
    <text evidence="2">The sequence shown here is derived from an EMBL/GenBank/DDBJ whole genome shotgun (WGS) entry which is preliminary data.</text>
</comment>
<proteinExistence type="predicted"/>
<evidence type="ECO:0000256" key="1">
    <source>
        <dbReference type="SAM" id="SignalP"/>
    </source>
</evidence>
<evidence type="ECO:0000313" key="3">
    <source>
        <dbReference type="Proteomes" id="UP000176998"/>
    </source>
</evidence>
<sequence length="85" mass="9709">MKQIGWCLRIDWVILLFSPLCWTWHLADTRPNTTLGCRTRQYRSLSKETAPHWLSGRLLTGPVSIIFTGFRSPLTTPPASAPQRT</sequence>
<dbReference type="RefSeq" id="XP_022476558.1">
    <property type="nucleotide sequence ID" value="XM_022616853.1"/>
</dbReference>
<dbReference type="EMBL" id="MJBS01000036">
    <property type="protein sequence ID" value="OHE99409.1"/>
    <property type="molecule type" value="Genomic_DNA"/>
</dbReference>
<organism evidence="2 3">
    <name type="scientific">Colletotrichum orchidophilum</name>
    <dbReference type="NCBI Taxonomy" id="1209926"/>
    <lineage>
        <taxon>Eukaryota</taxon>
        <taxon>Fungi</taxon>
        <taxon>Dikarya</taxon>
        <taxon>Ascomycota</taxon>
        <taxon>Pezizomycotina</taxon>
        <taxon>Sordariomycetes</taxon>
        <taxon>Hypocreomycetidae</taxon>
        <taxon>Glomerellales</taxon>
        <taxon>Glomerellaceae</taxon>
        <taxon>Colletotrichum</taxon>
    </lineage>
</organism>
<reference evidence="2 3" key="1">
    <citation type="submission" date="2016-09" db="EMBL/GenBank/DDBJ databases">
        <authorList>
            <person name="Capua I."/>
            <person name="De Benedictis P."/>
            <person name="Joannis T."/>
            <person name="Lombin L.H."/>
            <person name="Cattoli G."/>
        </authorList>
    </citation>
    <scope>NUCLEOTIDE SEQUENCE [LARGE SCALE GENOMIC DNA]</scope>
    <source>
        <strain evidence="2 3">IMI 309357</strain>
    </source>
</reference>
<accession>A0A1G4BD96</accession>